<dbReference type="InterPro" id="IPR029058">
    <property type="entry name" value="AB_hydrolase_fold"/>
</dbReference>
<dbReference type="SUPFAM" id="SSF53474">
    <property type="entry name" value="alpha/beta-Hydrolases"/>
    <property type="match status" value="1"/>
</dbReference>
<accession>A0A1H0SMQ9</accession>
<feature type="domain" description="AB hydrolase-1" evidence="1">
    <location>
        <begin position="53"/>
        <end position="290"/>
    </location>
</feature>
<keyword evidence="3" id="KW-1185">Reference proteome</keyword>
<sequence length="303" mass="31159">MTNMTESSAPLRVASSHAQLTPSVALRTVVESSAGPLAALVASPEDSATAAVVLLVPGYTGSKEDFAPLLDPLVGAGFVAIAIDQPGQNESAGPDDETAYTPTALGPVITSVIEGLALDRTVILLGHSFGGLVSRAAVLDGAPIGGLILLCSGPAAFSHGNRYDALTAGAPVLRTHGAAALYDGGQRAAGLDPQDPAPLAQFLRRRFLASSEAALLGMGQALLTEPDRTDELAAELDQRRIPVRVIAGEADDAWPLDVQRGMARTLGTELQLVPGGAHSPAVEAPHALLDLLLPLLRSWTSQQ</sequence>
<evidence type="ECO:0000259" key="1">
    <source>
        <dbReference type="Pfam" id="PF12697"/>
    </source>
</evidence>
<dbReference type="PANTHER" id="PTHR43798:SF33">
    <property type="entry name" value="HYDROLASE, PUTATIVE (AFU_ORTHOLOGUE AFUA_2G14860)-RELATED"/>
    <property type="match status" value="1"/>
</dbReference>
<reference evidence="2 3" key="1">
    <citation type="submission" date="2016-10" db="EMBL/GenBank/DDBJ databases">
        <authorList>
            <person name="de Groot N.N."/>
        </authorList>
    </citation>
    <scope>NUCLEOTIDE SEQUENCE [LARGE SCALE GENOMIC DNA]</scope>
    <source>
        <strain evidence="3">P4-7,KCTC 19426,CECT 7604</strain>
    </source>
</reference>
<name>A0A1H0SMQ9_9ACTN</name>
<dbReference type="EMBL" id="LT629710">
    <property type="protein sequence ID" value="SDP42446.1"/>
    <property type="molecule type" value="Genomic_DNA"/>
</dbReference>
<dbReference type="Proteomes" id="UP000198741">
    <property type="component" value="Chromosome I"/>
</dbReference>
<dbReference type="PANTHER" id="PTHR43798">
    <property type="entry name" value="MONOACYLGLYCEROL LIPASE"/>
    <property type="match status" value="1"/>
</dbReference>
<keyword evidence="2" id="KW-0378">Hydrolase</keyword>
<dbReference type="Gene3D" id="3.40.50.1820">
    <property type="entry name" value="alpha/beta hydrolase"/>
    <property type="match status" value="1"/>
</dbReference>
<dbReference type="InterPro" id="IPR050266">
    <property type="entry name" value="AB_hydrolase_sf"/>
</dbReference>
<organism evidence="2 3">
    <name type="scientific">Nakamurella panacisegetis</name>
    <dbReference type="NCBI Taxonomy" id="1090615"/>
    <lineage>
        <taxon>Bacteria</taxon>
        <taxon>Bacillati</taxon>
        <taxon>Actinomycetota</taxon>
        <taxon>Actinomycetes</taxon>
        <taxon>Nakamurellales</taxon>
        <taxon>Nakamurellaceae</taxon>
        <taxon>Nakamurella</taxon>
    </lineage>
</organism>
<evidence type="ECO:0000313" key="3">
    <source>
        <dbReference type="Proteomes" id="UP000198741"/>
    </source>
</evidence>
<dbReference type="AlphaFoldDB" id="A0A1H0SMQ9"/>
<gene>
    <name evidence="2" type="ORF">SAMN04515671_4168</name>
</gene>
<dbReference type="STRING" id="1090615.SAMN04515671_4168"/>
<dbReference type="InterPro" id="IPR000073">
    <property type="entry name" value="AB_hydrolase_1"/>
</dbReference>
<dbReference type="Pfam" id="PF12697">
    <property type="entry name" value="Abhydrolase_6"/>
    <property type="match status" value="1"/>
</dbReference>
<proteinExistence type="predicted"/>
<protein>
    <submittedName>
        <fullName evidence="2">Lysophospholipase, alpha-beta hydrolase superfamily</fullName>
    </submittedName>
</protein>
<evidence type="ECO:0000313" key="2">
    <source>
        <dbReference type="EMBL" id="SDP42446.1"/>
    </source>
</evidence>
<dbReference type="GO" id="GO:0016787">
    <property type="term" value="F:hydrolase activity"/>
    <property type="evidence" value="ECO:0007669"/>
    <property type="project" value="UniProtKB-KW"/>
</dbReference>
<dbReference type="GO" id="GO:0016020">
    <property type="term" value="C:membrane"/>
    <property type="evidence" value="ECO:0007669"/>
    <property type="project" value="TreeGrafter"/>
</dbReference>